<organism evidence="3 5">
    <name type="scientific">Oenococcus oeni</name>
    <name type="common">Leuconostoc oenos</name>
    <dbReference type="NCBI Taxonomy" id="1247"/>
    <lineage>
        <taxon>Bacteria</taxon>
        <taxon>Bacillati</taxon>
        <taxon>Bacillota</taxon>
        <taxon>Bacilli</taxon>
        <taxon>Lactobacillales</taxon>
        <taxon>Lactobacillaceae</taxon>
        <taxon>Oenococcus</taxon>
    </lineage>
</organism>
<feature type="transmembrane region" description="Helical" evidence="1">
    <location>
        <begin position="121"/>
        <end position="141"/>
    </location>
</feature>
<proteinExistence type="predicted"/>
<protein>
    <submittedName>
        <fullName evidence="4">Permease of the major facilitator superfamily</fullName>
    </submittedName>
</protein>
<feature type="transmembrane region" description="Helical" evidence="1">
    <location>
        <begin position="57"/>
        <end position="75"/>
    </location>
</feature>
<dbReference type="RefSeq" id="WP_002819596.1">
    <property type="nucleotide sequence ID" value="NZ_CP084701.1"/>
</dbReference>
<dbReference type="AlphaFoldDB" id="A0A483BN98"/>
<dbReference type="EMBL" id="MLOK01000056">
    <property type="protein sequence ID" value="OIM20486.1"/>
    <property type="molecule type" value="Genomic_DNA"/>
</dbReference>
<feature type="transmembrane region" description="Helical" evidence="1">
    <location>
        <begin position="412"/>
        <end position="438"/>
    </location>
</feature>
<evidence type="ECO:0000313" key="6">
    <source>
        <dbReference type="Proteomes" id="UP000294726"/>
    </source>
</evidence>
<name>A0A483BN98_OENOE</name>
<feature type="transmembrane region" description="Helical" evidence="1">
    <location>
        <begin position="227"/>
        <end position="256"/>
    </location>
</feature>
<keyword evidence="1" id="KW-0472">Membrane</keyword>
<keyword evidence="1" id="KW-0812">Transmembrane</keyword>
<gene>
    <name evidence="3" type="ORF">ATX59_08630</name>
    <name evidence="2" type="ORF">GA838_00080</name>
    <name evidence="4" type="ORF">OENI_1768</name>
</gene>
<evidence type="ECO:0000313" key="2">
    <source>
        <dbReference type="EMBL" id="MDV7714182.1"/>
    </source>
</evidence>
<feature type="transmembrane region" description="Helical" evidence="1">
    <location>
        <begin position="87"/>
        <end position="109"/>
    </location>
</feature>
<evidence type="ECO:0000313" key="4">
    <source>
        <dbReference type="EMBL" id="VDB99156.1"/>
    </source>
</evidence>
<dbReference type="Proteomes" id="UP001281024">
    <property type="component" value="Unassembled WGS sequence"/>
</dbReference>
<feature type="transmembrane region" description="Helical" evidence="1">
    <location>
        <begin position="268"/>
        <end position="287"/>
    </location>
</feature>
<reference evidence="4 6" key="2">
    <citation type="submission" date="2018-08" db="EMBL/GenBank/DDBJ databases">
        <authorList>
            <person name="Lorentzen P. G. S. M."/>
        </authorList>
    </citation>
    <scope>NUCLEOTIDE SEQUENCE [LARGE SCALE GENOMIC DNA]</scope>
    <source>
        <strain evidence="4 6">CRBO_1381</strain>
    </source>
</reference>
<feature type="transmembrane region" description="Helical" evidence="1">
    <location>
        <begin position="314"/>
        <end position="338"/>
    </location>
</feature>
<feature type="transmembrane region" description="Helical" evidence="1">
    <location>
        <begin position="359"/>
        <end position="381"/>
    </location>
</feature>
<sequence length="453" mass="51793">MSAWLIFFSLFVKPFTQSIPQPFAVLPFFVIVLYLAFQVSLDPQGILKAKVFQGKVILYFALLTLSEIVLLIWNYSKFGSDSQDFNILGSFVGFISTIISFLLVYFLLYFSIKSDFDMQRFIRGSMLTLFLMGVFILLPQLTVAAGKNIFLGWANLLDRSILPRWEIPSDYLRGSYVATLHRANGLEIEPAFLAGQLSVVFLPWILSAIKHNFSFLKNKFGNFPYEAYLLLAFIVITLVLAKTTTGLVAIILTALIMVSDLRGPIQKFFIGAAVLALFLLGIAYFTLPRINGFLNNYLFAKGGFSASDRIGGTIGLFLTFLHYPLIGVGNGYIGHYLVEYVPRNTKLNIEYLWGFSHRYSVLSDWGGFFAQYGLLFFLPIVKKVRELFYNFRTQIVQDDLTFFVKDAAKYTMIIYSFLALFDFNWLSYYSLISIFVFVRFVQYRMDEKLVVKS</sequence>
<keyword evidence="1" id="KW-1133">Transmembrane helix</keyword>
<dbReference type="EMBL" id="WERV01000001">
    <property type="protein sequence ID" value="MDV7714182.1"/>
    <property type="molecule type" value="Genomic_DNA"/>
</dbReference>
<dbReference type="GeneID" id="75066649"/>
<feature type="transmembrane region" description="Helical" evidence="1">
    <location>
        <begin position="20"/>
        <end position="37"/>
    </location>
</feature>
<dbReference type="EMBL" id="LR031358">
    <property type="protein sequence ID" value="VDB99156.1"/>
    <property type="molecule type" value="Genomic_DNA"/>
</dbReference>
<reference evidence="3 5" key="1">
    <citation type="journal article" date="2016" name="BMC Genomics">
        <title>Consensus pan-genome assembly of the specialised wine bacterium Oenococcus oeni.</title>
        <authorList>
            <person name="Sternes P.R."/>
            <person name="Borneman A.R."/>
        </authorList>
    </citation>
    <scope>NUCLEOTIDE SEQUENCE [LARGE SCALE GENOMIC DNA]</scope>
    <source>
        <strain evidence="3 5">AWRIB661</strain>
    </source>
</reference>
<evidence type="ECO:0000313" key="5">
    <source>
        <dbReference type="Proteomes" id="UP000181728"/>
    </source>
</evidence>
<evidence type="ECO:0000313" key="3">
    <source>
        <dbReference type="EMBL" id="OIM20486.1"/>
    </source>
</evidence>
<dbReference type="SMR" id="A0A483BN98"/>
<accession>A0A483BN98</accession>
<dbReference type="Proteomes" id="UP000294726">
    <property type="component" value="Chromosome"/>
</dbReference>
<dbReference type="Proteomes" id="UP000181728">
    <property type="component" value="Unassembled WGS sequence"/>
</dbReference>
<evidence type="ECO:0000256" key="1">
    <source>
        <dbReference type="SAM" id="Phobius"/>
    </source>
</evidence>
<reference evidence="2" key="3">
    <citation type="submission" date="2019-10" db="EMBL/GenBank/DDBJ databases">
        <title>Malate fermentation in French cider.</title>
        <authorList>
            <person name="Cousin F.J."/>
            <person name="Medina Fernandez S."/>
            <person name="Misery B."/>
            <person name="Laplace J.-M."/>
            <person name="Cretenet M."/>
        </authorList>
    </citation>
    <scope>NUCLEOTIDE SEQUENCE</scope>
    <source>
        <strain evidence="2">UCMA15129</strain>
    </source>
</reference>